<keyword evidence="5" id="KW-0812">Transmembrane</keyword>
<gene>
    <name evidence="7" type="primary">LOC112282688</name>
</gene>
<evidence type="ECO:0000256" key="2">
    <source>
        <dbReference type="ARBA" id="ARBA00010271"/>
    </source>
</evidence>
<evidence type="ECO:0000256" key="3">
    <source>
        <dbReference type="ARBA" id="ARBA00022968"/>
    </source>
</evidence>
<dbReference type="Pfam" id="PF03016">
    <property type="entry name" value="Exostosin_GT47"/>
    <property type="match status" value="1"/>
</dbReference>
<organism evidence="7 8">
    <name type="scientific">Physcomitrium patens</name>
    <name type="common">Spreading-leaved earth moss</name>
    <name type="synonym">Physcomitrella patens</name>
    <dbReference type="NCBI Taxonomy" id="3218"/>
    <lineage>
        <taxon>Eukaryota</taxon>
        <taxon>Viridiplantae</taxon>
        <taxon>Streptophyta</taxon>
        <taxon>Embryophyta</taxon>
        <taxon>Bryophyta</taxon>
        <taxon>Bryophytina</taxon>
        <taxon>Bryopsida</taxon>
        <taxon>Funariidae</taxon>
        <taxon>Funariales</taxon>
        <taxon>Funariaceae</taxon>
        <taxon>Physcomitrium</taxon>
    </lineage>
</organism>
<dbReference type="FunCoup" id="A0A7I4FQ91">
    <property type="interactions" value="1331"/>
</dbReference>
<evidence type="ECO:0000256" key="1">
    <source>
        <dbReference type="ARBA" id="ARBA00004323"/>
    </source>
</evidence>
<dbReference type="EnsemblPlants" id="Pp3c5_15410V3.5">
    <property type="protein sequence ID" value="Pp3c5_15410V3.5"/>
    <property type="gene ID" value="Pp3c5_15410"/>
</dbReference>
<name>A0A7I4FQ91_PHYPA</name>
<keyword evidence="3" id="KW-0735">Signal-anchor</keyword>
<dbReference type="InterPro" id="IPR004263">
    <property type="entry name" value="Exostosin"/>
</dbReference>
<keyword evidence="8" id="KW-1185">Reference proteome</keyword>
<comment type="similarity">
    <text evidence="2">Belongs to the glycosyltransferase 47 family.</text>
</comment>
<reference evidence="7" key="3">
    <citation type="submission" date="2020-12" db="UniProtKB">
        <authorList>
            <consortium name="EnsemblPlants"/>
        </authorList>
    </citation>
    <scope>IDENTIFICATION</scope>
</reference>
<proteinExistence type="inferred from homology"/>
<accession>A0A7I4FQ91</accession>
<evidence type="ECO:0000313" key="7">
    <source>
        <dbReference type="EnsemblPlants" id="Pp3c5_15410V3.5"/>
    </source>
</evidence>
<dbReference type="GO" id="GO:0000139">
    <property type="term" value="C:Golgi membrane"/>
    <property type="evidence" value="ECO:0007669"/>
    <property type="project" value="UniProtKB-SubCell"/>
</dbReference>
<dbReference type="GO" id="GO:0016757">
    <property type="term" value="F:glycosyltransferase activity"/>
    <property type="evidence" value="ECO:0007669"/>
    <property type="project" value="InterPro"/>
</dbReference>
<reference evidence="7 8" key="2">
    <citation type="journal article" date="2018" name="Plant J.">
        <title>The Physcomitrella patens chromosome-scale assembly reveals moss genome structure and evolution.</title>
        <authorList>
            <person name="Lang D."/>
            <person name="Ullrich K.K."/>
            <person name="Murat F."/>
            <person name="Fuchs J."/>
            <person name="Jenkins J."/>
            <person name="Haas F.B."/>
            <person name="Piednoel M."/>
            <person name="Gundlach H."/>
            <person name="Van Bel M."/>
            <person name="Meyberg R."/>
            <person name="Vives C."/>
            <person name="Morata J."/>
            <person name="Symeonidi A."/>
            <person name="Hiss M."/>
            <person name="Muchero W."/>
            <person name="Kamisugi Y."/>
            <person name="Saleh O."/>
            <person name="Blanc G."/>
            <person name="Decker E.L."/>
            <person name="van Gessel N."/>
            <person name="Grimwood J."/>
            <person name="Hayes R.D."/>
            <person name="Graham S.W."/>
            <person name="Gunter L.E."/>
            <person name="McDaniel S.F."/>
            <person name="Hoernstein S.N.W."/>
            <person name="Larsson A."/>
            <person name="Li F.W."/>
            <person name="Perroud P.F."/>
            <person name="Phillips J."/>
            <person name="Ranjan P."/>
            <person name="Rokshar D.S."/>
            <person name="Rothfels C.J."/>
            <person name="Schneider L."/>
            <person name="Shu S."/>
            <person name="Stevenson D.W."/>
            <person name="Thummler F."/>
            <person name="Tillich M."/>
            <person name="Villarreal Aguilar J.C."/>
            <person name="Widiez T."/>
            <person name="Wong G.K."/>
            <person name="Wymore A."/>
            <person name="Zhang Y."/>
            <person name="Zimmer A.D."/>
            <person name="Quatrano R.S."/>
            <person name="Mayer K.F.X."/>
            <person name="Goodstein D."/>
            <person name="Casacuberta J.M."/>
            <person name="Vandepoele K."/>
            <person name="Reski R."/>
            <person name="Cuming A.C."/>
            <person name="Tuskan G.A."/>
            <person name="Maumus F."/>
            <person name="Salse J."/>
            <person name="Schmutz J."/>
            <person name="Rensing S.A."/>
        </authorList>
    </citation>
    <scope>NUCLEOTIDE SEQUENCE [LARGE SCALE GENOMIC DNA]</scope>
    <source>
        <strain evidence="7 8">cv. Gransden 2004</strain>
    </source>
</reference>
<keyword evidence="5" id="KW-0472">Membrane</keyword>
<evidence type="ECO:0000259" key="6">
    <source>
        <dbReference type="Pfam" id="PF03016"/>
    </source>
</evidence>
<comment type="subcellular location">
    <subcellularLocation>
        <location evidence="1">Golgi apparatus membrane</location>
        <topology evidence="1">Single-pass type II membrane protein</topology>
    </subcellularLocation>
</comment>
<dbReference type="EMBL" id="ABEU02000005">
    <property type="status" value="NOT_ANNOTATED_CDS"/>
    <property type="molecule type" value="Genomic_DNA"/>
</dbReference>
<dbReference type="AlphaFoldDB" id="A0A7I4FQ91"/>
<dbReference type="InParanoid" id="A0A7I4FQ91"/>
<evidence type="ECO:0000256" key="4">
    <source>
        <dbReference type="ARBA" id="ARBA00023034"/>
    </source>
</evidence>
<dbReference type="PANTHER" id="PTHR11062:SF249">
    <property type="entry name" value="OS08G0438600 PROTEIN"/>
    <property type="match status" value="1"/>
</dbReference>
<feature type="transmembrane region" description="Helical" evidence="5">
    <location>
        <begin position="77"/>
        <end position="97"/>
    </location>
</feature>
<dbReference type="Proteomes" id="UP000006727">
    <property type="component" value="Chromosome 5"/>
</dbReference>
<dbReference type="PANTHER" id="PTHR11062">
    <property type="entry name" value="EXOSTOSIN HEPARAN SULFATE GLYCOSYLTRANSFERASE -RELATED"/>
    <property type="match status" value="1"/>
</dbReference>
<dbReference type="Gramene" id="Pp3c5_15410V3.5">
    <property type="protein sequence ID" value="Pp3c5_15410V3.5"/>
    <property type="gene ID" value="Pp3c5_15410"/>
</dbReference>
<keyword evidence="5" id="KW-1133">Transmembrane helix</keyword>
<sequence length="537" mass="61024">MNSSQRINPIYEQLHWGDKVVKRGLLCKESPNQENSGGVSQKGSGSPTFLSLPLNSHDVQKARPCRGSDECRTSRRYILAVCLLLSITAFAGSLMFAKSVSPTLLLNDGCTTSYNSFSKLQRRFSLQDSQTASAELGTGFPEGCSEKATTLRVFMYDLPSEFHYGMLVQQPYSQGQIWPRNVSDIPPYLGGLYKQHSVEYWLTSDLLTSNMADRQSVCTAFRVDNWRSADVIFVPFFASLSYNKFTRAEQRALGEDKNQELQEKLMQFLEKQPAWQASGGVDHVIVIHHPNSGYFMRDHLRKAMFVVADFGRYASDVANIGKDIVAPYKHVVNDFEAEATISYEKRKTLLFFQGAIMRKERSLENILRAQGGIIRLQLYKLLNGEPDVHFEGGNTTNSAIRSASEGMQNSKFCLNLAGDTPSSNRLFDAIASHCVPVIISDDIEVPFEDTLNYSTFSIFIKSSDALKSNFIIDLLRGVSREKWTKMWATLKQVEHHFKYQYPTQPDDAVHMTWKAIARKIHKVRLHLNKERRYQWRT</sequence>
<evidence type="ECO:0000313" key="8">
    <source>
        <dbReference type="Proteomes" id="UP000006727"/>
    </source>
</evidence>
<dbReference type="InterPro" id="IPR040911">
    <property type="entry name" value="Exostosin_GT47"/>
</dbReference>
<keyword evidence="4" id="KW-0333">Golgi apparatus</keyword>
<evidence type="ECO:0000256" key="5">
    <source>
        <dbReference type="SAM" id="Phobius"/>
    </source>
</evidence>
<reference evidence="7 8" key="1">
    <citation type="journal article" date="2008" name="Science">
        <title>The Physcomitrella genome reveals evolutionary insights into the conquest of land by plants.</title>
        <authorList>
            <person name="Rensing S."/>
            <person name="Lang D."/>
            <person name="Zimmer A."/>
            <person name="Terry A."/>
            <person name="Salamov A."/>
            <person name="Shapiro H."/>
            <person name="Nishiyama T."/>
            <person name="Perroud P.-F."/>
            <person name="Lindquist E."/>
            <person name="Kamisugi Y."/>
            <person name="Tanahashi T."/>
            <person name="Sakakibara K."/>
            <person name="Fujita T."/>
            <person name="Oishi K."/>
            <person name="Shin-I T."/>
            <person name="Kuroki Y."/>
            <person name="Toyoda A."/>
            <person name="Suzuki Y."/>
            <person name="Hashimoto A."/>
            <person name="Yamaguchi K."/>
            <person name="Sugano A."/>
            <person name="Kohara Y."/>
            <person name="Fujiyama A."/>
            <person name="Anterola A."/>
            <person name="Aoki S."/>
            <person name="Ashton N."/>
            <person name="Barbazuk W.B."/>
            <person name="Barker E."/>
            <person name="Bennetzen J."/>
            <person name="Bezanilla M."/>
            <person name="Blankenship R."/>
            <person name="Cho S.H."/>
            <person name="Dutcher S."/>
            <person name="Estelle M."/>
            <person name="Fawcett J.A."/>
            <person name="Gundlach H."/>
            <person name="Hanada K."/>
            <person name="Heyl A."/>
            <person name="Hicks K.A."/>
            <person name="Hugh J."/>
            <person name="Lohr M."/>
            <person name="Mayer K."/>
            <person name="Melkozernov A."/>
            <person name="Murata T."/>
            <person name="Nelson D."/>
            <person name="Pils B."/>
            <person name="Prigge M."/>
            <person name="Reiss B."/>
            <person name="Renner T."/>
            <person name="Rombauts S."/>
            <person name="Rushton P."/>
            <person name="Sanderfoot A."/>
            <person name="Schween G."/>
            <person name="Shiu S.-H."/>
            <person name="Stueber K."/>
            <person name="Theodoulou F.L."/>
            <person name="Tu H."/>
            <person name="Van de Peer Y."/>
            <person name="Verrier P.J."/>
            <person name="Waters E."/>
            <person name="Wood A."/>
            <person name="Yang L."/>
            <person name="Cove D."/>
            <person name="Cuming A."/>
            <person name="Hasebe M."/>
            <person name="Lucas S."/>
            <person name="Mishler D.B."/>
            <person name="Reski R."/>
            <person name="Grigoriev I."/>
            <person name="Quatrano R.S."/>
            <person name="Boore J.L."/>
        </authorList>
    </citation>
    <scope>NUCLEOTIDE SEQUENCE [LARGE SCALE GENOMIC DNA]</scope>
    <source>
        <strain evidence="7 8">cv. Gransden 2004</strain>
    </source>
</reference>
<protein>
    <recommendedName>
        <fullName evidence="6">Exostosin GT47 domain-containing protein</fullName>
    </recommendedName>
</protein>
<feature type="domain" description="Exostosin GT47" evidence="6">
    <location>
        <begin position="150"/>
        <end position="472"/>
    </location>
</feature>